<feature type="transmembrane region" description="Helical" evidence="1">
    <location>
        <begin position="47"/>
        <end position="68"/>
    </location>
</feature>
<keyword evidence="3" id="KW-1185">Reference proteome</keyword>
<dbReference type="Proteomes" id="UP000542742">
    <property type="component" value="Unassembled WGS sequence"/>
</dbReference>
<name>A0A7W7CPU6_9ACTN</name>
<feature type="transmembrane region" description="Helical" evidence="1">
    <location>
        <begin position="123"/>
        <end position="144"/>
    </location>
</feature>
<reference evidence="2 3" key="1">
    <citation type="submission" date="2020-08" db="EMBL/GenBank/DDBJ databases">
        <title>Sequencing the genomes of 1000 actinobacteria strains.</title>
        <authorList>
            <person name="Klenk H.-P."/>
        </authorList>
    </citation>
    <scope>NUCLEOTIDE SEQUENCE [LARGE SCALE GENOMIC DNA]</scope>
    <source>
        <strain evidence="2 3">DSM 45518</strain>
    </source>
</reference>
<protein>
    <submittedName>
        <fullName evidence="2">Uncharacterized protein</fullName>
    </submittedName>
</protein>
<feature type="transmembrane region" description="Helical" evidence="1">
    <location>
        <begin position="21"/>
        <end position="41"/>
    </location>
</feature>
<feature type="transmembrane region" description="Helical" evidence="1">
    <location>
        <begin position="88"/>
        <end position="111"/>
    </location>
</feature>
<evidence type="ECO:0000313" key="2">
    <source>
        <dbReference type="EMBL" id="MBB4692507.1"/>
    </source>
</evidence>
<evidence type="ECO:0000313" key="3">
    <source>
        <dbReference type="Proteomes" id="UP000542742"/>
    </source>
</evidence>
<proteinExistence type="predicted"/>
<accession>A0A7W7CPU6</accession>
<keyword evidence="1" id="KW-0812">Transmembrane</keyword>
<organism evidence="2 3">
    <name type="scientific">Paractinoplanes abujensis</name>
    <dbReference type="NCBI Taxonomy" id="882441"/>
    <lineage>
        <taxon>Bacteria</taxon>
        <taxon>Bacillati</taxon>
        <taxon>Actinomycetota</taxon>
        <taxon>Actinomycetes</taxon>
        <taxon>Micromonosporales</taxon>
        <taxon>Micromonosporaceae</taxon>
        <taxon>Paractinoplanes</taxon>
    </lineage>
</organism>
<dbReference type="EMBL" id="JACHMF010000001">
    <property type="protein sequence ID" value="MBB4692507.1"/>
    <property type="molecule type" value="Genomic_DNA"/>
</dbReference>
<gene>
    <name evidence="2" type="ORF">BKA14_002655</name>
</gene>
<keyword evidence="1" id="KW-1133">Transmembrane helix</keyword>
<evidence type="ECO:0000256" key="1">
    <source>
        <dbReference type="SAM" id="Phobius"/>
    </source>
</evidence>
<sequence>MKILPPEWTGHRRPRRMLFGVLYLGALAALALTAAGWQLLYDDAGQAVFFGALAVFLGHLAALCLFGYRGTRRRPGTSGIRRTAAGLIFPYAGGATYLVAATLFLTTAAAAGYATVAAQRGTWLIAALFGVIALPLLVLLIVILRMVPGEVVIGPRGVHHRGLTFTHFIPWIALTSATPVWRRGPMIAVSFVGSPDTRSRDFLGRPMTTPETISGRWLAADPGMVLGALKHYIAHPEHRWELTTDAAMERITGEGEQRP</sequence>
<keyword evidence="1" id="KW-0472">Membrane</keyword>
<dbReference type="AlphaFoldDB" id="A0A7W7CPU6"/>
<dbReference type="RefSeq" id="WP_184951220.1">
    <property type="nucleotide sequence ID" value="NZ_BOMC01000065.1"/>
</dbReference>
<comment type="caution">
    <text evidence="2">The sequence shown here is derived from an EMBL/GenBank/DDBJ whole genome shotgun (WGS) entry which is preliminary data.</text>
</comment>